<accession>A0A934KG40</accession>
<comment type="caution">
    <text evidence="2">The sequence shown here is derived from an EMBL/GenBank/DDBJ whole genome shotgun (WGS) entry which is preliminary data.</text>
</comment>
<gene>
    <name evidence="2" type="ORF">JF887_14440</name>
</gene>
<evidence type="ECO:0000313" key="2">
    <source>
        <dbReference type="EMBL" id="MBJ7610603.1"/>
    </source>
</evidence>
<dbReference type="PROSITE" id="PS51257">
    <property type="entry name" value="PROKAR_LIPOPROTEIN"/>
    <property type="match status" value="1"/>
</dbReference>
<feature type="region of interest" description="Disordered" evidence="1">
    <location>
        <begin position="202"/>
        <end position="224"/>
    </location>
</feature>
<dbReference type="AlphaFoldDB" id="A0A934KG40"/>
<organism evidence="2 3">
    <name type="scientific">Candidatus Amunia macphersoniae</name>
    <dbReference type="NCBI Taxonomy" id="3127014"/>
    <lineage>
        <taxon>Bacteria</taxon>
        <taxon>Bacillati</taxon>
        <taxon>Candidatus Dormiibacterota</taxon>
        <taxon>Candidatus Dormibacteria</taxon>
        <taxon>Candidatus Aeolococcales</taxon>
        <taxon>Candidatus Aeolococcaceae</taxon>
        <taxon>Candidatus Amunia</taxon>
    </lineage>
</organism>
<dbReference type="EMBL" id="JAEKNN010000068">
    <property type="protein sequence ID" value="MBJ7610603.1"/>
    <property type="molecule type" value="Genomic_DNA"/>
</dbReference>
<name>A0A934KG40_9BACT</name>
<protein>
    <submittedName>
        <fullName evidence="2">Uncharacterized protein</fullName>
    </submittedName>
</protein>
<reference evidence="2 3" key="1">
    <citation type="submission" date="2020-10" db="EMBL/GenBank/DDBJ databases">
        <title>Ca. Dormibacterota MAGs.</title>
        <authorList>
            <person name="Montgomery K."/>
        </authorList>
    </citation>
    <scope>NUCLEOTIDE SEQUENCE [LARGE SCALE GENOMIC DNA]</scope>
    <source>
        <strain evidence="2">Mitchell_Peninsula_5</strain>
    </source>
</reference>
<proteinExistence type="predicted"/>
<dbReference type="Proteomes" id="UP000614410">
    <property type="component" value="Unassembled WGS sequence"/>
</dbReference>
<evidence type="ECO:0000313" key="3">
    <source>
        <dbReference type="Proteomes" id="UP000614410"/>
    </source>
</evidence>
<evidence type="ECO:0000256" key="1">
    <source>
        <dbReference type="SAM" id="MobiDB-lite"/>
    </source>
</evidence>
<sequence>MLAGRAVAAACTLALIAGCGDSTSGPSTLRRPPSSYLLTVDQLVAPNFTIDAAAHPLSAADIAAGDQARATQLATSGLIAGAGEDFFRPAANIALANGPVQIGDTVEQFATAAGAITVFAGDVTRLDAVPGARAVSTGGIGDAAHATTRLVTVPGSGVHLIEISVEWRVDNLIDLLVVRGRDGGTRADDALFLAHRQTATELGLATPTPLPPSSPSPSSSPGRP</sequence>